<dbReference type="InterPro" id="IPR036249">
    <property type="entry name" value="Thioredoxin-like_sf"/>
</dbReference>
<dbReference type="EMBL" id="JBBNAF010000008">
    <property type="protein sequence ID" value="KAK9122033.1"/>
    <property type="molecule type" value="Genomic_DNA"/>
</dbReference>
<accession>A0AAP0NWV6</accession>
<feature type="domain" description="Glutaredoxin" evidence="2">
    <location>
        <begin position="228"/>
        <end position="294"/>
    </location>
</feature>
<evidence type="ECO:0000313" key="4">
    <source>
        <dbReference type="Proteomes" id="UP001420932"/>
    </source>
</evidence>
<dbReference type="SUPFAM" id="SSF52833">
    <property type="entry name" value="Thioredoxin-like"/>
    <property type="match status" value="1"/>
</dbReference>
<dbReference type="Gene3D" id="3.40.30.10">
    <property type="entry name" value="Glutaredoxin"/>
    <property type="match status" value="1"/>
</dbReference>
<dbReference type="InterPro" id="IPR002109">
    <property type="entry name" value="Glutaredoxin"/>
</dbReference>
<dbReference type="PANTHER" id="PTHR45669:SF7">
    <property type="entry name" value="F1N19.7"/>
    <property type="match status" value="1"/>
</dbReference>
<dbReference type="PANTHER" id="PTHR45669">
    <property type="entry name" value="GLUTAREDOXIN DOMAIN-CONTAINING CYSTEINE-RICH PROTEIN CG12206-RELATED"/>
    <property type="match status" value="1"/>
</dbReference>
<dbReference type="CDD" id="cd03031">
    <property type="entry name" value="GRX_GRX_like"/>
    <property type="match status" value="1"/>
</dbReference>
<name>A0AAP0NWV6_9MAGN</name>
<dbReference type="Proteomes" id="UP001420932">
    <property type="component" value="Unassembled WGS sequence"/>
</dbReference>
<dbReference type="Pfam" id="PF23733">
    <property type="entry name" value="GRXCR1-2_C"/>
    <property type="match status" value="1"/>
</dbReference>
<evidence type="ECO:0000313" key="3">
    <source>
        <dbReference type="EMBL" id="KAK9122033.1"/>
    </source>
</evidence>
<protein>
    <recommendedName>
        <fullName evidence="2">Glutaredoxin domain-containing protein</fullName>
    </recommendedName>
</protein>
<feature type="compositionally biased region" description="Basic and acidic residues" evidence="1">
    <location>
        <begin position="135"/>
        <end position="168"/>
    </location>
</feature>
<keyword evidence="4" id="KW-1185">Reference proteome</keyword>
<dbReference type="PROSITE" id="PS51354">
    <property type="entry name" value="GLUTAREDOXIN_2"/>
    <property type="match status" value="1"/>
</dbReference>
<evidence type="ECO:0000256" key="1">
    <source>
        <dbReference type="SAM" id="MobiDB-lite"/>
    </source>
</evidence>
<sequence>MGCNSSKGLNPTVAVSDVYRPAATSFALFDINSIDEPWLKSTKEQEQQEEEEEEKKIVHVPAPILEKLDKLEVAPNGPHSWTEVSKALEDLKPNLQTEKPKPKLKPIDAKPIQSPPHDSTPIKKPKQSKSLSFHTLEELDAKLTSKPTELKKAESMKTESNKETESRLIESNGFKSVRENMFVVRDRMEREREGKNMSSLDRRIGVKTRRDPLSQYPEKCPPSGAGAVVLYITSLRGVRKTFEDCSRVKSVMEAYQVEVDERDVSLHGEFLTELRSMLGEDVSVPRLFIKGRYIGGVDEVVELDETCRLSELLDRVGRVKGLGGGTCEGCGGARFVPCFDCGGSCKVLVEDRRERCTECNENGLVQCPLCH</sequence>
<reference evidence="3 4" key="1">
    <citation type="submission" date="2024-01" db="EMBL/GenBank/DDBJ databases">
        <title>Genome assemblies of Stephania.</title>
        <authorList>
            <person name="Yang L."/>
        </authorList>
    </citation>
    <scope>NUCLEOTIDE SEQUENCE [LARGE SCALE GENOMIC DNA]</scope>
    <source>
        <strain evidence="3">YNDBR</strain>
        <tissue evidence="3">Leaf</tissue>
    </source>
</reference>
<dbReference type="AlphaFoldDB" id="A0AAP0NWV6"/>
<evidence type="ECO:0000259" key="2">
    <source>
        <dbReference type="Pfam" id="PF00462"/>
    </source>
</evidence>
<dbReference type="Pfam" id="PF00462">
    <property type="entry name" value="Glutaredoxin"/>
    <property type="match status" value="1"/>
</dbReference>
<proteinExistence type="predicted"/>
<comment type="caution">
    <text evidence="3">The sequence shown here is derived from an EMBL/GenBank/DDBJ whole genome shotgun (WGS) entry which is preliminary data.</text>
</comment>
<organism evidence="3 4">
    <name type="scientific">Stephania yunnanensis</name>
    <dbReference type="NCBI Taxonomy" id="152371"/>
    <lineage>
        <taxon>Eukaryota</taxon>
        <taxon>Viridiplantae</taxon>
        <taxon>Streptophyta</taxon>
        <taxon>Embryophyta</taxon>
        <taxon>Tracheophyta</taxon>
        <taxon>Spermatophyta</taxon>
        <taxon>Magnoliopsida</taxon>
        <taxon>Ranunculales</taxon>
        <taxon>Menispermaceae</taxon>
        <taxon>Menispermoideae</taxon>
        <taxon>Cissampelideae</taxon>
        <taxon>Stephania</taxon>
    </lineage>
</organism>
<feature type="region of interest" description="Disordered" evidence="1">
    <location>
        <begin position="95"/>
        <end position="171"/>
    </location>
</feature>
<feature type="compositionally biased region" description="Basic and acidic residues" evidence="1">
    <location>
        <begin position="95"/>
        <end position="108"/>
    </location>
</feature>
<gene>
    <name evidence="3" type="ORF">Syun_019650</name>
</gene>